<reference evidence="2" key="1">
    <citation type="submission" date="2015-11" db="EMBL/GenBank/DDBJ databases">
        <title>Genomes of Abundant and Widespread Viruses from the Deep Ocean.</title>
        <authorList>
            <person name="Mizuno C.M."/>
            <person name="Ghai R."/>
            <person name="Saghai A."/>
            <person name="Lopez-Garcia P."/>
            <person name="Rodriguez-Valera F."/>
        </authorList>
    </citation>
    <scope>NUCLEOTIDE SEQUENCE</scope>
</reference>
<proteinExistence type="predicted"/>
<evidence type="ECO:0000256" key="1">
    <source>
        <dbReference type="SAM" id="Phobius"/>
    </source>
</evidence>
<dbReference type="EMBL" id="KT997799">
    <property type="protein sequence ID" value="ANO58148.1"/>
    <property type="molecule type" value="Genomic_DNA"/>
</dbReference>
<keyword evidence="1" id="KW-0812">Transmembrane</keyword>
<keyword evidence="1" id="KW-1133">Transmembrane helix</keyword>
<protein>
    <submittedName>
        <fullName evidence="2">Membrane protein</fullName>
    </submittedName>
</protein>
<evidence type="ECO:0000313" key="2">
    <source>
        <dbReference type="EMBL" id="ANO58148.1"/>
    </source>
</evidence>
<sequence length="74" mass="8167">MKITGITFLIITSVMLLLLTILASTGTGFAPVFYLMIAGQALFLITVYKVLTDDYKTSKTFKDGYQDHTPGLDE</sequence>
<keyword evidence="1" id="KW-0472">Membrane</keyword>
<organism evidence="2">
    <name type="scientific">uncultured Bacteroidota bacterium</name>
    <dbReference type="NCBI Taxonomy" id="152509"/>
    <lineage>
        <taxon>Bacteria</taxon>
        <taxon>Pseudomonadati</taxon>
        <taxon>Bacteroidota</taxon>
        <taxon>environmental samples</taxon>
    </lineage>
</organism>
<accession>A0A1B0Z1S6</accession>
<feature type="transmembrane region" description="Helical" evidence="1">
    <location>
        <begin position="33"/>
        <end position="51"/>
    </location>
</feature>
<dbReference type="AlphaFoldDB" id="A0A1B0Z1S6"/>
<name>A0A1B0Z1S6_9BACT</name>